<evidence type="ECO:0000259" key="1">
    <source>
        <dbReference type="Pfam" id="PF15611"/>
    </source>
</evidence>
<dbReference type="RefSeq" id="WP_159266975.1">
    <property type="nucleotide sequence ID" value="NZ_CACSIK010000001.1"/>
</dbReference>
<organism evidence="3 5">
    <name type="scientific">Zhongshania aliphaticivorans</name>
    <dbReference type="NCBI Taxonomy" id="1470434"/>
    <lineage>
        <taxon>Bacteria</taxon>
        <taxon>Pseudomonadati</taxon>
        <taxon>Pseudomonadota</taxon>
        <taxon>Gammaproteobacteria</taxon>
        <taxon>Cellvibrionales</taxon>
        <taxon>Spongiibacteraceae</taxon>
        <taxon>Zhongshania</taxon>
    </lineage>
</organism>
<proteinExistence type="predicted"/>
<gene>
    <name evidence="2" type="ORF">IHBHHGIJ_00266</name>
    <name evidence="3" type="ORF">KFEGEMFD_00884</name>
</gene>
<dbReference type="InterPro" id="IPR028943">
    <property type="entry name" value="ZorC_EH_Signature_dom"/>
</dbReference>
<evidence type="ECO:0000313" key="5">
    <source>
        <dbReference type="Proteomes" id="UP000439591"/>
    </source>
</evidence>
<protein>
    <recommendedName>
        <fullName evidence="1">Zorya protein ZorC EH domain-containing protein</fullName>
    </recommendedName>
</protein>
<keyword evidence="4" id="KW-1185">Reference proteome</keyword>
<dbReference type="Proteomes" id="UP000439591">
    <property type="component" value="Unassembled WGS sequence"/>
</dbReference>
<sequence>MASLPNELSFTLPDWKTSSFEAFRQNERKMKSLVKRAGTNSEKFTRRCQYLRSVVQQGSSVGLVEALSTPIDARAFTYLLASNQNFAKSVSISTALLDALKASRKYLSRLTLLQLIHAFFNFFDDAFSSDNLRLLSGFIKSQLDKFKTSDSNDEFSTFSTHANTLFSANGAANVVQFAIDNGIDLDDAFARLDLTPLASSRFATICNYHYYLETLRIIPVGDDHAILSEIVKPDVKLSPQADGEGLLGHEFLRILIDRSGNSVSDRWQSIVLDIAGDPRVPKTNEKYRRWWAFLDENQIAKVRGWLSKLDLALFLKILEQSAIDSGNQDMINMFKPRRKFMEGLLDQGAVSETRLFLSSWATQYLRKHYNASELPSYAEVHSGQTSMIYLNLQSKVHMIEGSHSFKLTLLDRLPSRFKLTNYGFTKFRDSQIRKEPFELYMSEYMNDEGAQQYVHDKPGNWRGKAINYMRTVGLDIDNSKLMTVQESRSFHQKYGY</sequence>
<evidence type="ECO:0000313" key="3">
    <source>
        <dbReference type="EMBL" id="CAA0085302.1"/>
    </source>
</evidence>
<dbReference type="OrthoDB" id="5431366at2"/>
<evidence type="ECO:0000313" key="2">
    <source>
        <dbReference type="EMBL" id="CAA0081051.1"/>
    </source>
</evidence>
<evidence type="ECO:0000313" key="4">
    <source>
        <dbReference type="Proteomes" id="UP000435877"/>
    </source>
</evidence>
<dbReference type="EMBL" id="CACSIK010000001">
    <property type="protein sequence ID" value="CAA0081051.1"/>
    <property type="molecule type" value="Genomic_DNA"/>
</dbReference>
<reference evidence="4 5" key="1">
    <citation type="submission" date="2019-11" db="EMBL/GenBank/DDBJ databases">
        <authorList>
            <person name="Holert J."/>
        </authorList>
    </citation>
    <scope>NUCLEOTIDE SEQUENCE [LARGE SCALE GENOMIC DNA]</scope>
    <source>
        <strain evidence="3">BC3_2A</strain>
        <strain evidence="2">SB11_1A</strain>
    </source>
</reference>
<dbReference type="AlphaFoldDB" id="A0A5S9NAV2"/>
<dbReference type="EMBL" id="CACSIM010000001">
    <property type="protein sequence ID" value="CAA0085302.1"/>
    <property type="molecule type" value="Genomic_DNA"/>
</dbReference>
<dbReference type="Proteomes" id="UP000435877">
    <property type="component" value="Unassembled WGS sequence"/>
</dbReference>
<dbReference type="Pfam" id="PF15611">
    <property type="entry name" value="EH_Signature"/>
    <property type="match status" value="1"/>
</dbReference>
<name>A0A5S9NAV2_9GAMM</name>
<feature type="domain" description="Zorya protein ZorC EH" evidence="1">
    <location>
        <begin position="25"/>
        <end position="467"/>
    </location>
</feature>
<accession>A0A5S9NAV2</accession>